<proteinExistence type="inferred from homology"/>
<feature type="active site" description="Proton donor" evidence="4">
    <location>
        <position position="65"/>
    </location>
</feature>
<evidence type="ECO:0000256" key="2">
    <source>
        <dbReference type="ARBA" id="ARBA00022857"/>
    </source>
</evidence>
<keyword evidence="9" id="KW-1185">Reference proteome</keyword>
<dbReference type="PANTHER" id="PTHR43827:SF3">
    <property type="entry name" value="NADP-DEPENDENT OXIDOREDUCTASE DOMAIN-CONTAINING PROTEIN"/>
    <property type="match status" value="1"/>
</dbReference>
<protein>
    <recommendedName>
        <fullName evidence="7">NADP-dependent oxidoreductase domain-containing protein</fullName>
    </recommendedName>
</protein>
<dbReference type="CDD" id="cd19071">
    <property type="entry name" value="AKR_AKR1-5-like"/>
    <property type="match status" value="1"/>
</dbReference>
<dbReference type="AlphaFoldDB" id="A0A9W7FR67"/>
<comment type="caution">
    <text evidence="8">The sequence shown here is derived from an EMBL/GenBank/DDBJ whole genome shotgun (WGS) entry which is preliminary data.</text>
</comment>
<evidence type="ECO:0000259" key="7">
    <source>
        <dbReference type="Pfam" id="PF00248"/>
    </source>
</evidence>
<organism evidence="8 9">
    <name type="scientific">Triparma laevis f. longispina</name>
    <dbReference type="NCBI Taxonomy" id="1714387"/>
    <lineage>
        <taxon>Eukaryota</taxon>
        <taxon>Sar</taxon>
        <taxon>Stramenopiles</taxon>
        <taxon>Ochrophyta</taxon>
        <taxon>Bolidophyceae</taxon>
        <taxon>Parmales</taxon>
        <taxon>Triparmaceae</taxon>
        <taxon>Triparma</taxon>
    </lineage>
</organism>
<accession>A0A9W7FR67</accession>
<evidence type="ECO:0000256" key="1">
    <source>
        <dbReference type="ARBA" id="ARBA00007905"/>
    </source>
</evidence>
<dbReference type="InterPro" id="IPR020471">
    <property type="entry name" value="AKR"/>
</dbReference>
<feature type="site" description="Lowers pKa of active site Tyr" evidence="6">
    <location>
        <position position="93"/>
    </location>
</feature>
<dbReference type="PIRSF" id="PIRSF000097">
    <property type="entry name" value="AKR"/>
    <property type="match status" value="1"/>
</dbReference>
<dbReference type="Pfam" id="PF00248">
    <property type="entry name" value="Aldo_ket_red"/>
    <property type="match status" value="1"/>
</dbReference>
<dbReference type="PRINTS" id="PR00069">
    <property type="entry name" value="ALDKETRDTASE"/>
</dbReference>
<keyword evidence="3" id="KW-0560">Oxidoreductase</keyword>
<dbReference type="Proteomes" id="UP001165122">
    <property type="component" value="Unassembled WGS sequence"/>
</dbReference>
<feature type="binding site" evidence="5">
    <location>
        <position position="129"/>
    </location>
    <ligand>
        <name>substrate</name>
    </ligand>
</feature>
<dbReference type="GO" id="GO:0016616">
    <property type="term" value="F:oxidoreductase activity, acting on the CH-OH group of donors, NAD or NADP as acceptor"/>
    <property type="evidence" value="ECO:0007669"/>
    <property type="project" value="UniProtKB-ARBA"/>
</dbReference>
<gene>
    <name evidence="8" type="ORF">TrLO_g9766</name>
</gene>
<dbReference type="InterPro" id="IPR018170">
    <property type="entry name" value="Aldo/ket_reductase_CS"/>
</dbReference>
<feature type="domain" description="NADP-dependent oxidoreductase" evidence="7">
    <location>
        <begin position="15"/>
        <end position="279"/>
    </location>
</feature>
<dbReference type="PANTHER" id="PTHR43827">
    <property type="entry name" value="2,5-DIKETO-D-GLUCONIC ACID REDUCTASE"/>
    <property type="match status" value="1"/>
</dbReference>
<dbReference type="InterPro" id="IPR023210">
    <property type="entry name" value="NADP_OxRdtase_dom"/>
</dbReference>
<evidence type="ECO:0000313" key="9">
    <source>
        <dbReference type="Proteomes" id="UP001165122"/>
    </source>
</evidence>
<dbReference type="PROSITE" id="PS00063">
    <property type="entry name" value="ALDOKETO_REDUCTASE_3"/>
    <property type="match status" value="1"/>
</dbReference>
<dbReference type="EMBL" id="BRXW01000256">
    <property type="protein sequence ID" value="GMI16570.1"/>
    <property type="molecule type" value="Genomic_DNA"/>
</dbReference>
<dbReference type="InterPro" id="IPR036812">
    <property type="entry name" value="NAD(P)_OxRdtase_dom_sf"/>
</dbReference>
<dbReference type="OrthoDB" id="416253at2759"/>
<evidence type="ECO:0000256" key="3">
    <source>
        <dbReference type="ARBA" id="ARBA00023002"/>
    </source>
</evidence>
<evidence type="ECO:0000313" key="8">
    <source>
        <dbReference type="EMBL" id="GMI16570.1"/>
    </source>
</evidence>
<reference evidence="9" key="1">
    <citation type="journal article" date="2023" name="Commun. Biol.">
        <title>Genome analysis of Parmales, the sister group of diatoms, reveals the evolutionary specialization of diatoms from phago-mixotrophs to photoautotrophs.</title>
        <authorList>
            <person name="Ban H."/>
            <person name="Sato S."/>
            <person name="Yoshikawa S."/>
            <person name="Yamada K."/>
            <person name="Nakamura Y."/>
            <person name="Ichinomiya M."/>
            <person name="Sato N."/>
            <person name="Blanc-Mathieu R."/>
            <person name="Endo H."/>
            <person name="Kuwata A."/>
            <person name="Ogata H."/>
        </authorList>
    </citation>
    <scope>NUCLEOTIDE SEQUENCE [LARGE SCALE GENOMIC DNA]</scope>
    <source>
        <strain evidence="9">NIES 3700</strain>
    </source>
</reference>
<dbReference type="Gene3D" id="3.20.20.100">
    <property type="entry name" value="NADP-dependent oxidoreductase domain"/>
    <property type="match status" value="1"/>
</dbReference>
<evidence type="ECO:0000256" key="6">
    <source>
        <dbReference type="PIRSR" id="PIRSR000097-3"/>
    </source>
</evidence>
<dbReference type="SUPFAM" id="SSF51430">
    <property type="entry name" value="NAD(P)-linked oxidoreductase"/>
    <property type="match status" value="1"/>
</dbReference>
<keyword evidence="2" id="KW-0521">NADP</keyword>
<evidence type="ECO:0000256" key="4">
    <source>
        <dbReference type="PIRSR" id="PIRSR000097-1"/>
    </source>
</evidence>
<name>A0A9W7FR67_9STRA</name>
<sequence>MSGIPMLNGNLHPPIGFGTYKIGYLPPSSASALAGTEVSNPVDCAAVVCTALSNGYRFIDCAEFYGNEDKVGDGIAQWKSKGGNVDDLFIVSKIWTSTLSSSPSSAIKSQVLKTLTDLNIPKIDIIMIHWPVPTHHISAYHTLCECVDEGLVGGLGVSNYGIEDYNDLMSSNPKYPPLINQIEINPFLYRSETIQYFQDKGIVMQSYRSLRDGKEFKNPILLEIAEKSGKSVAQILGRWCIQRNVVYIPKSVKEERIIENFNVFDFELSESDMEIMDGLTTEQAKEKFIEGYRVGVVRGTDVGVEEVRDVTLD</sequence>
<evidence type="ECO:0000256" key="5">
    <source>
        <dbReference type="PIRSR" id="PIRSR000097-2"/>
    </source>
</evidence>
<comment type="similarity">
    <text evidence="1">Belongs to the aldo/keto reductase family.</text>
</comment>